<dbReference type="eggNOG" id="ENOG502S7P8">
    <property type="taxonomic scope" value="Eukaryota"/>
</dbReference>
<protein>
    <recommendedName>
        <fullName evidence="1">GCM domain-containing protein</fullName>
    </recommendedName>
</protein>
<evidence type="ECO:0000313" key="2">
    <source>
        <dbReference type="EMBL" id="EGG01138.1"/>
    </source>
</evidence>
<name>F4S2A0_MELLP</name>
<dbReference type="GeneID" id="18936316"/>
<dbReference type="VEuPathDB" id="FungiDB:MELLADRAFT_92641"/>
<dbReference type="Proteomes" id="UP000001072">
    <property type="component" value="Unassembled WGS sequence"/>
</dbReference>
<dbReference type="InParanoid" id="F4S2A0"/>
<dbReference type="RefSeq" id="XP_007415488.1">
    <property type="nucleotide sequence ID" value="XM_007415426.1"/>
</dbReference>
<dbReference type="GO" id="GO:0003677">
    <property type="term" value="F:DNA binding"/>
    <property type="evidence" value="ECO:0007669"/>
    <property type="project" value="InterPro"/>
</dbReference>
<dbReference type="InterPro" id="IPR003902">
    <property type="entry name" value="Tscrpt_reg_GCM"/>
</dbReference>
<feature type="domain" description="GCM" evidence="1">
    <location>
        <begin position="1"/>
        <end position="110"/>
    </location>
</feature>
<sequence length="506" mass="57719">MKSETTKKKTWTTRRYYCLGVIKCSEATCPLAASPPTGARKITEGAEGKNCPISACDGYQVHIECDAKCRVDTELDADGNEQWGLLRHQGTHQHDWPESKKADPISKEKLKERVINDTKTGPLGLKVGLAHLGNDPVHSVTDIHSSFGNADRLGYLRQMYLVEAGIMTDTRDPEAGDKWLCTFMDWERKGLKVVSSSVAGPDAHITFQTGWMAEVLVEPDKKSDTYTGGLLSNVTYRFFKIGYLLTTSKYCETIKRWVPVLFSWLNGLTAEHYKVHFKNLLQQIQKTTLSEKSKGMMVEQVVDFSLAQKVGFQDAYMEVFNCHDKDVALSKLHGCKWHFYQAITRIQKNQKIVKAKQALRHLFPLAKRWLDWWETADVQAMLFPARKRKPLDDPPLPGDNSDDDDVNVVAPRRRADLPSTTNGQESMHRVYYILCSFFCYNHLQQREMLDYSRHHSTLRLCPMHGKGFPASQKRHFNNLRWHLAGHLARGGEGFRHATSHQTQVHT</sequence>
<evidence type="ECO:0000259" key="1">
    <source>
        <dbReference type="PROSITE" id="PS50807"/>
    </source>
</evidence>
<dbReference type="AlphaFoldDB" id="F4S2A0"/>
<proteinExistence type="predicted"/>
<dbReference type="HOGENOM" id="CLU_016062_0_1_1"/>
<dbReference type="OrthoDB" id="2624269at2759"/>
<keyword evidence="3" id="KW-1185">Reference proteome</keyword>
<dbReference type="PROSITE" id="PS50807">
    <property type="entry name" value="GCM"/>
    <property type="match status" value="1"/>
</dbReference>
<evidence type="ECO:0000313" key="3">
    <source>
        <dbReference type="Proteomes" id="UP000001072"/>
    </source>
</evidence>
<dbReference type="GO" id="GO:0006355">
    <property type="term" value="P:regulation of DNA-templated transcription"/>
    <property type="evidence" value="ECO:0007669"/>
    <property type="project" value="InterPro"/>
</dbReference>
<dbReference type="EMBL" id="GL883140">
    <property type="protein sequence ID" value="EGG01138.1"/>
    <property type="molecule type" value="Genomic_DNA"/>
</dbReference>
<accession>F4S2A0</accession>
<gene>
    <name evidence="2" type="ORF">MELLADRAFT_92641</name>
</gene>
<organism evidence="3">
    <name type="scientific">Melampsora larici-populina (strain 98AG31 / pathotype 3-4-7)</name>
    <name type="common">Poplar leaf rust fungus</name>
    <dbReference type="NCBI Taxonomy" id="747676"/>
    <lineage>
        <taxon>Eukaryota</taxon>
        <taxon>Fungi</taxon>
        <taxon>Dikarya</taxon>
        <taxon>Basidiomycota</taxon>
        <taxon>Pucciniomycotina</taxon>
        <taxon>Pucciniomycetes</taxon>
        <taxon>Pucciniales</taxon>
        <taxon>Melampsoraceae</taxon>
        <taxon>Melampsora</taxon>
    </lineage>
</organism>
<reference evidence="3" key="1">
    <citation type="journal article" date="2011" name="Proc. Natl. Acad. Sci. U.S.A.">
        <title>Obligate biotrophy features unraveled by the genomic analysis of rust fungi.</title>
        <authorList>
            <person name="Duplessis S."/>
            <person name="Cuomo C.A."/>
            <person name="Lin Y.-C."/>
            <person name="Aerts A."/>
            <person name="Tisserant E."/>
            <person name="Veneault-Fourrey C."/>
            <person name="Joly D.L."/>
            <person name="Hacquard S."/>
            <person name="Amselem J."/>
            <person name="Cantarel B.L."/>
            <person name="Chiu R."/>
            <person name="Coutinho P.M."/>
            <person name="Feau N."/>
            <person name="Field M."/>
            <person name="Frey P."/>
            <person name="Gelhaye E."/>
            <person name="Goldberg J."/>
            <person name="Grabherr M.G."/>
            <person name="Kodira C.D."/>
            <person name="Kohler A."/>
            <person name="Kuees U."/>
            <person name="Lindquist E.A."/>
            <person name="Lucas S.M."/>
            <person name="Mago R."/>
            <person name="Mauceli E."/>
            <person name="Morin E."/>
            <person name="Murat C."/>
            <person name="Pangilinan J.L."/>
            <person name="Park R."/>
            <person name="Pearson M."/>
            <person name="Quesneville H."/>
            <person name="Rouhier N."/>
            <person name="Sakthikumar S."/>
            <person name="Salamov A.A."/>
            <person name="Schmutz J."/>
            <person name="Selles B."/>
            <person name="Shapiro H."/>
            <person name="Tanguay P."/>
            <person name="Tuskan G.A."/>
            <person name="Henrissat B."/>
            <person name="Van de Peer Y."/>
            <person name="Rouze P."/>
            <person name="Ellis J.G."/>
            <person name="Dodds P.N."/>
            <person name="Schein J.E."/>
            <person name="Zhong S."/>
            <person name="Hamelin R.C."/>
            <person name="Grigoriev I.V."/>
            <person name="Szabo L.J."/>
            <person name="Martin F."/>
        </authorList>
    </citation>
    <scope>NUCLEOTIDE SEQUENCE [LARGE SCALE GENOMIC DNA]</scope>
    <source>
        <strain evidence="3">98AG31 / pathotype 3-4-7</strain>
    </source>
</reference>
<dbReference type="KEGG" id="mlr:MELLADRAFT_92641"/>